<dbReference type="HOGENOM" id="CLU_084054_0_0_1"/>
<dbReference type="AlphaFoldDB" id="A0A0D9WPB6"/>
<keyword evidence="1" id="KW-0812">Transmembrane</keyword>
<feature type="transmembrane region" description="Helical" evidence="1">
    <location>
        <begin position="124"/>
        <end position="142"/>
    </location>
</feature>
<name>A0A0D9WPB6_9ORYZ</name>
<sequence length="281" mass="30682">MPSGSGRAVPVSDVPPGELSAPAAVDLIPTGKRGMPVMIMPLPHGHTGSSSSAPFQGFIILTEENEDPVALRNKWFREMRGWLMVVATVAASVSYQAGLNPPGGWNDDGNPVLRLTFPVRYKTFYYFNATTFVTSLVITVLLMSKRFYRSETKVVALMIATFLDLASLIGAYVAGSTRFMSSCVYVIVITGFAFACVIAMGEVLEKSCEFILRMSPCMLNLAKRNWCPVPRDVVDKATRQAQGELERVSQRNIVSAAPSGSRKQRRPCCLCNCGEPRADDV</sequence>
<dbReference type="STRING" id="77586.A0A0D9WPB6"/>
<reference evidence="3" key="3">
    <citation type="submission" date="2015-04" db="UniProtKB">
        <authorList>
            <consortium name="EnsemblPlants"/>
        </authorList>
    </citation>
    <scope>IDENTIFICATION</scope>
</reference>
<feature type="transmembrane region" description="Helical" evidence="1">
    <location>
        <begin position="179"/>
        <end position="204"/>
    </location>
</feature>
<keyword evidence="1" id="KW-1133">Transmembrane helix</keyword>
<accession>A0A0D9WPB6</accession>
<dbReference type="PANTHER" id="PTHR24177">
    <property type="entry name" value="CASKIN"/>
    <property type="match status" value="1"/>
</dbReference>
<evidence type="ECO:0000256" key="1">
    <source>
        <dbReference type="SAM" id="Phobius"/>
    </source>
</evidence>
<reference evidence="4" key="2">
    <citation type="submission" date="2013-12" db="EMBL/GenBank/DDBJ databases">
        <authorList>
            <person name="Yu Y."/>
            <person name="Lee S."/>
            <person name="de Baynast K."/>
            <person name="Wissotski M."/>
            <person name="Liu L."/>
            <person name="Talag J."/>
            <person name="Goicoechea J."/>
            <person name="Angelova A."/>
            <person name="Jetty R."/>
            <person name="Kudrna D."/>
            <person name="Golser W."/>
            <person name="Rivera L."/>
            <person name="Zhang J."/>
            <person name="Wing R."/>
        </authorList>
    </citation>
    <scope>NUCLEOTIDE SEQUENCE</scope>
</reference>
<dbReference type="Proteomes" id="UP000032180">
    <property type="component" value="Chromosome 6"/>
</dbReference>
<keyword evidence="4" id="KW-1185">Reference proteome</keyword>
<dbReference type="Gramene" id="LPERR06G09740.1">
    <property type="protein sequence ID" value="LPERR06G09740.1"/>
    <property type="gene ID" value="LPERR06G09740"/>
</dbReference>
<evidence type="ECO:0000313" key="4">
    <source>
        <dbReference type="Proteomes" id="UP000032180"/>
    </source>
</evidence>
<dbReference type="GO" id="GO:0016020">
    <property type="term" value="C:membrane"/>
    <property type="evidence" value="ECO:0007669"/>
    <property type="project" value="TreeGrafter"/>
</dbReference>
<reference evidence="3 4" key="1">
    <citation type="submission" date="2012-08" db="EMBL/GenBank/DDBJ databases">
        <title>Oryza genome evolution.</title>
        <authorList>
            <person name="Wing R.A."/>
        </authorList>
    </citation>
    <scope>NUCLEOTIDE SEQUENCE</scope>
</reference>
<dbReference type="eggNOG" id="KOG0504">
    <property type="taxonomic scope" value="Eukaryota"/>
</dbReference>
<feature type="domain" description="PGG" evidence="2">
    <location>
        <begin position="74"/>
        <end position="178"/>
    </location>
</feature>
<dbReference type="InterPro" id="IPR026961">
    <property type="entry name" value="PGG_dom"/>
</dbReference>
<dbReference type="PANTHER" id="PTHR24177:SF412">
    <property type="entry name" value="OS06G0285941 PROTEIN"/>
    <property type="match status" value="1"/>
</dbReference>
<evidence type="ECO:0000313" key="3">
    <source>
        <dbReference type="EnsemblPlants" id="LPERR06G09740.1"/>
    </source>
</evidence>
<evidence type="ECO:0000259" key="2">
    <source>
        <dbReference type="Pfam" id="PF13962"/>
    </source>
</evidence>
<proteinExistence type="predicted"/>
<organism evidence="3 4">
    <name type="scientific">Leersia perrieri</name>
    <dbReference type="NCBI Taxonomy" id="77586"/>
    <lineage>
        <taxon>Eukaryota</taxon>
        <taxon>Viridiplantae</taxon>
        <taxon>Streptophyta</taxon>
        <taxon>Embryophyta</taxon>
        <taxon>Tracheophyta</taxon>
        <taxon>Spermatophyta</taxon>
        <taxon>Magnoliopsida</taxon>
        <taxon>Liliopsida</taxon>
        <taxon>Poales</taxon>
        <taxon>Poaceae</taxon>
        <taxon>BOP clade</taxon>
        <taxon>Oryzoideae</taxon>
        <taxon>Oryzeae</taxon>
        <taxon>Oryzinae</taxon>
        <taxon>Leersia</taxon>
    </lineage>
</organism>
<feature type="transmembrane region" description="Helical" evidence="1">
    <location>
        <begin position="154"/>
        <end position="173"/>
    </location>
</feature>
<keyword evidence="1" id="KW-0472">Membrane</keyword>
<dbReference type="EnsemblPlants" id="LPERR06G09740.1">
    <property type="protein sequence ID" value="LPERR06G09740.1"/>
    <property type="gene ID" value="LPERR06G09740"/>
</dbReference>
<dbReference type="Pfam" id="PF13962">
    <property type="entry name" value="PGG"/>
    <property type="match status" value="1"/>
</dbReference>
<protein>
    <recommendedName>
        <fullName evidence="2">PGG domain-containing protein</fullName>
    </recommendedName>
</protein>